<protein>
    <submittedName>
        <fullName evidence="2">Uncharacterized protein</fullName>
    </submittedName>
</protein>
<feature type="compositionally biased region" description="Low complexity" evidence="1">
    <location>
        <begin position="156"/>
        <end position="166"/>
    </location>
</feature>
<proteinExistence type="predicted"/>
<evidence type="ECO:0000313" key="2">
    <source>
        <dbReference type="EMBL" id="KIY92150.1"/>
    </source>
</evidence>
<accession>A0A0D2M9Y5</accession>
<feature type="region of interest" description="Disordered" evidence="1">
    <location>
        <begin position="135"/>
        <end position="183"/>
    </location>
</feature>
<reference evidence="2 3" key="1">
    <citation type="journal article" date="2013" name="BMC Genomics">
        <title>Reconstruction of the lipid metabolism for the microalga Monoraphidium neglectum from its genome sequence reveals characteristics suitable for biofuel production.</title>
        <authorList>
            <person name="Bogen C."/>
            <person name="Al-Dilaimi A."/>
            <person name="Albersmeier A."/>
            <person name="Wichmann J."/>
            <person name="Grundmann M."/>
            <person name="Rupp O."/>
            <person name="Lauersen K.J."/>
            <person name="Blifernez-Klassen O."/>
            <person name="Kalinowski J."/>
            <person name="Goesmann A."/>
            <person name="Mussgnug J.H."/>
            <person name="Kruse O."/>
        </authorList>
    </citation>
    <scope>NUCLEOTIDE SEQUENCE [LARGE SCALE GENOMIC DNA]</scope>
    <source>
        <strain evidence="2 3">SAG 48.87</strain>
    </source>
</reference>
<dbReference type="KEGG" id="mng:MNEG_15812"/>
<sequence>MLRSPVGLMAPGMAIHRHTVVPLTLGSRAVRVLAHAPRRAVPSSSGSSRPCRAQHVALACGGEDGPSSNGGDTGGAGGAGNPFDDAEAVGPLRPDAAASKAGAWLATAAKLAGGVVLFAAAAALQPRASHAAAAPPAADSRLLSNEQASTSGGGPAPASQQQQQQQQRRRAGGWRRSGGANPAADLAASAVDEVYVGPGAGGGSKATGKGAQVKGGGGQASPLPAPKDMERIISGGMKSSSALTDPDLQALIGRKKAEHYRRTRQAPGSDKARWGCYNGAGDDWNHAYEASLQSKLGVPLDFDDLMTSQVYAPQDVPGR</sequence>
<dbReference type="AlphaFoldDB" id="A0A0D2M9Y5"/>
<feature type="region of interest" description="Disordered" evidence="1">
    <location>
        <begin position="59"/>
        <end position="90"/>
    </location>
</feature>
<organism evidence="2 3">
    <name type="scientific">Monoraphidium neglectum</name>
    <dbReference type="NCBI Taxonomy" id="145388"/>
    <lineage>
        <taxon>Eukaryota</taxon>
        <taxon>Viridiplantae</taxon>
        <taxon>Chlorophyta</taxon>
        <taxon>core chlorophytes</taxon>
        <taxon>Chlorophyceae</taxon>
        <taxon>CS clade</taxon>
        <taxon>Sphaeropleales</taxon>
        <taxon>Selenastraceae</taxon>
        <taxon>Monoraphidium</taxon>
    </lineage>
</organism>
<dbReference type="RefSeq" id="XP_013891170.1">
    <property type="nucleotide sequence ID" value="XM_014035716.1"/>
</dbReference>
<feature type="compositionally biased region" description="Gly residues" evidence="1">
    <location>
        <begin position="71"/>
        <end position="80"/>
    </location>
</feature>
<feature type="region of interest" description="Disordered" evidence="1">
    <location>
        <begin position="201"/>
        <end position="225"/>
    </location>
</feature>
<name>A0A0D2M9Y5_9CHLO</name>
<dbReference type="GeneID" id="25733511"/>
<dbReference type="EMBL" id="KK105907">
    <property type="protein sequence ID" value="KIY92150.1"/>
    <property type="molecule type" value="Genomic_DNA"/>
</dbReference>
<keyword evidence="3" id="KW-1185">Reference proteome</keyword>
<evidence type="ECO:0000256" key="1">
    <source>
        <dbReference type="SAM" id="MobiDB-lite"/>
    </source>
</evidence>
<dbReference type="OrthoDB" id="10667805at2759"/>
<evidence type="ECO:0000313" key="3">
    <source>
        <dbReference type="Proteomes" id="UP000054498"/>
    </source>
</evidence>
<dbReference type="Proteomes" id="UP000054498">
    <property type="component" value="Unassembled WGS sequence"/>
</dbReference>
<gene>
    <name evidence="2" type="ORF">MNEG_15812</name>
</gene>